<dbReference type="PANTHER" id="PTHR34606:SF4">
    <property type="entry name" value="OUTER MEMBRANE LIPOPROTEIN DOLP"/>
    <property type="match status" value="1"/>
</dbReference>
<sequence>MPVPARTLARLLIGLSCLSALSGCGLFIVGGAAATSAAVATDRRTAGEQVDDQTIELRVSSEMNKTFGEKARVVGTSYAGRLLLLGDVPTEADRQRAESIARGITKVRSVDDYIRVGDLTPLSVRTNDTWLTSKVKSQLVAAEGVPFRTIKVTTERGVVYLMGKVTEDEGRRAASAASGVSGVNKVVKLFTIVARETLLVDPGQQSPAPVTDSSSSSAPGPTPAPAGGDGGAQTMPVQ</sequence>
<protein>
    <submittedName>
        <fullName evidence="5">Osmotically-inducible protein OsmY</fullName>
    </submittedName>
</protein>
<dbReference type="InterPro" id="IPR014004">
    <property type="entry name" value="Transpt-assoc_nodulatn_dom_bac"/>
</dbReference>
<dbReference type="Proteomes" id="UP000541136">
    <property type="component" value="Unassembled WGS sequence"/>
</dbReference>
<dbReference type="Gene3D" id="3.40.1520.20">
    <property type="match status" value="1"/>
</dbReference>
<accession>A0A7W9TMD6</accession>
<evidence type="ECO:0000259" key="4">
    <source>
        <dbReference type="PROSITE" id="PS50914"/>
    </source>
</evidence>
<evidence type="ECO:0000256" key="2">
    <source>
        <dbReference type="SAM" id="MobiDB-lite"/>
    </source>
</evidence>
<comment type="caution">
    <text evidence="5">The sequence shown here is derived from an EMBL/GenBank/DDBJ whole genome shotgun (WGS) entry which is preliminary data.</text>
</comment>
<dbReference type="RefSeq" id="WP_151025443.1">
    <property type="nucleotide sequence ID" value="NZ_JACHIB010000007.1"/>
</dbReference>
<feature type="region of interest" description="Disordered" evidence="2">
    <location>
        <begin position="201"/>
        <end position="238"/>
    </location>
</feature>
<dbReference type="Pfam" id="PF04972">
    <property type="entry name" value="BON"/>
    <property type="match status" value="2"/>
</dbReference>
<evidence type="ECO:0000256" key="3">
    <source>
        <dbReference type="SAM" id="SignalP"/>
    </source>
</evidence>
<feature type="domain" description="BON" evidence="4">
    <location>
        <begin position="51"/>
        <end position="118"/>
    </location>
</feature>
<feature type="signal peptide" evidence="3">
    <location>
        <begin position="1"/>
        <end position="22"/>
    </location>
</feature>
<dbReference type="PANTHER" id="PTHR34606">
    <property type="entry name" value="BON DOMAIN-CONTAINING PROTEIN"/>
    <property type="match status" value="1"/>
</dbReference>
<gene>
    <name evidence="5" type="ORF">HNR28_001418</name>
</gene>
<feature type="chain" id="PRO_5030626389" evidence="3">
    <location>
        <begin position="23"/>
        <end position="238"/>
    </location>
</feature>
<dbReference type="InterPro" id="IPR051686">
    <property type="entry name" value="Lipoprotein_DolP"/>
</dbReference>
<name>A0A7W9TMD6_CASDE</name>
<feature type="domain" description="BON" evidence="4">
    <location>
        <begin position="127"/>
        <end position="194"/>
    </location>
</feature>
<dbReference type="InterPro" id="IPR007055">
    <property type="entry name" value="BON_dom"/>
</dbReference>
<dbReference type="AlphaFoldDB" id="A0A7W9TMD6"/>
<dbReference type="PROSITE" id="PS50914">
    <property type="entry name" value="BON"/>
    <property type="match status" value="2"/>
</dbReference>
<evidence type="ECO:0000313" key="6">
    <source>
        <dbReference type="Proteomes" id="UP000541136"/>
    </source>
</evidence>
<dbReference type="SMART" id="SM00749">
    <property type="entry name" value="BON"/>
    <property type="match status" value="2"/>
</dbReference>
<feature type="compositionally biased region" description="Low complexity" evidence="2">
    <location>
        <begin position="206"/>
        <end position="219"/>
    </location>
</feature>
<reference evidence="5 6" key="1">
    <citation type="submission" date="2020-08" db="EMBL/GenBank/DDBJ databases">
        <title>Genomic Encyclopedia of Type Strains, Phase IV (KMG-IV): sequencing the most valuable type-strain genomes for metagenomic binning, comparative biology and taxonomic classification.</title>
        <authorList>
            <person name="Goeker M."/>
        </authorList>
    </citation>
    <scope>NUCLEOTIDE SEQUENCE [LARGE SCALE GENOMIC DNA]</scope>
    <source>
        <strain evidence="5 6">DSM 12141</strain>
    </source>
</reference>
<organism evidence="5 6">
    <name type="scientific">Castellaniella defragrans</name>
    <name type="common">Alcaligenes defragrans</name>
    <dbReference type="NCBI Taxonomy" id="75697"/>
    <lineage>
        <taxon>Bacteria</taxon>
        <taxon>Pseudomonadati</taxon>
        <taxon>Pseudomonadota</taxon>
        <taxon>Betaproteobacteria</taxon>
        <taxon>Burkholderiales</taxon>
        <taxon>Alcaligenaceae</taxon>
        <taxon>Castellaniella</taxon>
    </lineage>
</organism>
<evidence type="ECO:0000256" key="1">
    <source>
        <dbReference type="ARBA" id="ARBA00022729"/>
    </source>
</evidence>
<dbReference type="EMBL" id="JACHIB010000007">
    <property type="protein sequence ID" value="MBB6083380.1"/>
    <property type="molecule type" value="Genomic_DNA"/>
</dbReference>
<keyword evidence="1 3" id="KW-0732">Signal</keyword>
<proteinExistence type="predicted"/>
<dbReference type="PROSITE" id="PS51257">
    <property type="entry name" value="PROKAR_LIPOPROTEIN"/>
    <property type="match status" value="1"/>
</dbReference>
<evidence type="ECO:0000313" key="5">
    <source>
        <dbReference type="EMBL" id="MBB6083380.1"/>
    </source>
</evidence>